<protein>
    <recommendedName>
        <fullName evidence="4">Flagellar hook-associated protein 1</fullName>
    </recommendedName>
</protein>
<dbReference type="InterPro" id="IPR001444">
    <property type="entry name" value="Flag_bb_rod_N"/>
</dbReference>
<feature type="domain" description="Flagellar basal body rod protein N-terminal" evidence="8">
    <location>
        <begin position="5"/>
        <end position="34"/>
    </location>
</feature>
<keyword evidence="13" id="KW-1185">Reference proteome</keyword>
<feature type="domain" description="Flagellar hook-associated protein FlgK helical" evidence="11">
    <location>
        <begin position="93"/>
        <end position="322"/>
    </location>
</feature>
<dbReference type="PRINTS" id="PR01005">
    <property type="entry name" value="FLGHOOKAP1"/>
</dbReference>
<keyword evidence="12" id="KW-0966">Cell projection</keyword>
<evidence type="ECO:0000256" key="6">
    <source>
        <dbReference type="ARBA" id="ARBA00023143"/>
    </source>
</evidence>
<proteinExistence type="inferred from homology"/>
<gene>
    <name evidence="12" type="primary">flgK</name>
    <name evidence="12" type="ORF">LA521A_30400</name>
</gene>
<organism evidence="12 13">
    <name type="scientific">Lysobacter auxotrophicus</name>
    <dbReference type="NCBI Taxonomy" id="2992573"/>
    <lineage>
        <taxon>Bacteria</taxon>
        <taxon>Pseudomonadati</taxon>
        <taxon>Pseudomonadota</taxon>
        <taxon>Gammaproteobacteria</taxon>
        <taxon>Lysobacterales</taxon>
        <taxon>Lysobacteraceae</taxon>
        <taxon>Lysobacter</taxon>
    </lineage>
</organism>
<dbReference type="PANTHER" id="PTHR30033:SF1">
    <property type="entry name" value="FLAGELLAR HOOK-ASSOCIATED PROTEIN 1"/>
    <property type="match status" value="1"/>
</dbReference>
<dbReference type="NCBIfam" id="TIGR02492">
    <property type="entry name" value="flgK_ends"/>
    <property type="match status" value="1"/>
</dbReference>
<keyword evidence="12" id="KW-0282">Flagellum</keyword>
<dbReference type="InterPro" id="IPR049119">
    <property type="entry name" value="FlgK_D2-like"/>
</dbReference>
<evidence type="ECO:0000256" key="7">
    <source>
        <dbReference type="SAM" id="Coils"/>
    </source>
</evidence>
<name>A0ABM8DGT3_9GAMM</name>
<dbReference type="Pfam" id="PF22638">
    <property type="entry name" value="FlgK_D1"/>
    <property type="match status" value="1"/>
</dbReference>
<dbReference type="InterPro" id="IPR053927">
    <property type="entry name" value="FlgK_helical"/>
</dbReference>
<evidence type="ECO:0000313" key="13">
    <source>
        <dbReference type="Proteomes" id="UP001317822"/>
    </source>
</evidence>
<evidence type="ECO:0000256" key="5">
    <source>
        <dbReference type="ARBA" id="ARBA00022525"/>
    </source>
</evidence>
<dbReference type="InterPro" id="IPR010930">
    <property type="entry name" value="Flg_bb/hook_C_dom"/>
</dbReference>
<keyword evidence="12" id="KW-0969">Cilium</keyword>
<evidence type="ECO:0000256" key="1">
    <source>
        <dbReference type="ARBA" id="ARBA00004365"/>
    </source>
</evidence>
<keyword evidence="5" id="KW-0964">Secreted</keyword>
<feature type="domain" description="Flagellar basal-body/hook protein C-terminal" evidence="9">
    <location>
        <begin position="583"/>
        <end position="622"/>
    </location>
</feature>
<evidence type="ECO:0000256" key="4">
    <source>
        <dbReference type="ARBA" id="ARBA00016244"/>
    </source>
</evidence>
<keyword evidence="6" id="KW-0975">Bacterial flagellum</keyword>
<dbReference type="EMBL" id="AP027041">
    <property type="protein sequence ID" value="BDU17839.1"/>
    <property type="molecule type" value="Genomic_DNA"/>
</dbReference>
<dbReference type="Pfam" id="PF06429">
    <property type="entry name" value="Flg_bbr_C"/>
    <property type="match status" value="1"/>
</dbReference>
<dbReference type="RefSeq" id="WP_281779741.1">
    <property type="nucleotide sequence ID" value="NZ_AP027041.1"/>
</dbReference>
<sequence>MANVLSTGSGALIAFQRALATVSHNVANVATEGYSRQRVELSTRSPTDMGYGYVGNGVQVADVRRIADQLANTRLLESGGELARAQQLSGLASRVDSLFSDKATGLAGVWSNFFDAATGLTSNAASSAAREDVLSDANALTARFKQLNNQLDSLSNEVNSGLRSSAEEVNRIGAEIARLNGEITSNPNNVSNDLLDQRDRLVSQMVGFTGGTAVQQGDGALNVFTAGGQALVVGNTSAKLTVATDPYRPERVRLALDGNGQQIQLNDASLGGKIGGLMDFRSDVLDPAQAELGRIAVGLADAFNQQHRAGMDLNGQMGTDFFSVPAPKVNNHASNTGTGTLTASVGDLSKLDAQNVVLKFDGSAWSATRADTGANVPLTGTGTAADPLVVNGVELVVGGAPASGDRFLLQPTAGAAGAIGVAIDDPNRIAAATPVKAKAELDNVGTGKIGTVKVTDATHANLLTPADIEFIDATQYTINGTGPFPYTAGQPINANGWSLSLDGVPAAGDRFSVGSTGAGSSDNGNAIALGNLDDAKALNGGTVSLNGAIGGLTTTIGSAARQADYAADAQQVLYDQAQSARDSISGVNIDEEAANMLRFQQAYQAAAQVISTADTMFQSLLSAVRR</sequence>
<dbReference type="Pfam" id="PF21158">
    <property type="entry name" value="flgK_1st_1"/>
    <property type="match status" value="1"/>
</dbReference>
<evidence type="ECO:0000256" key="3">
    <source>
        <dbReference type="ARBA" id="ARBA00009677"/>
    </source>
</evidence>
<comment type="subcellular location">
    <subcellularLocation>
        <location evidence="1">Bacterial flagellum</location>
    </subcellularLocation>
    <subcellularLocation>
        <location evidence="2">Secreted</location>
    </subcellularLocation>
</comment>
<evidence type="ECO:0000259" key="10">
    <source>
        <dbReference type="Pfam" id="PF21158"/>
    </source>
</evidence>
<evidence type="ECO:0000313" key="12">
    <source>
        <dbReference type="EMBL" id="BDU17839.1"/>
    </source>
</evidence>
<comment type="similarity">
    <text evidence="3">Belongs to the flagella basal body rod proteins family.</text>
</comment>
<dbReference type="InterPro" id="IPR002371">
    <property type="entry name" value="FlgK"/>
</dbReference>
<feature type="domain" description="Flagellar hook-associated protein 1 D2-like" evidence="10">
    <location>
        <begin position="332"/>
        <end position="411"/>
    </location>
</feature>
<dbReference type="PANTHER" id="PTHR30033">
    <property type="entry name" value="FLAGELLAR HOOK-ASSOCIATED PROTEIN 1"/>
    <property type="match status" value="1"/>
</dbReference>
<evidence type="ECO:0000259" key="11">
    <source>
        <dbReference type="Pfam" id="PF22638"/>
    </source>
</evidence>
<reference evidence="12 13" key="1">
    <citation type="journal article" date="2023" name="Int. J. Syst. Evol. Microbiol.">
        <title>Physiological and genomic analyses of cobalamin (vitamin B12)-auxotrophy of Lysobacter auxotrophicus sp. nov., a methionine-auxotrophic chitinolytic bacterium isolated from chitin-treated soil.</title>
        <authorList>
            <person name="Saito A."/>
            <person name="Dohra H."/>
            <person name="Hamada M."/>
            <person name="Moriuchi R."/>
            <person name="Kotsuchibashi Y."/>
            <person name="Mori K."/>
        </authorList>
    </citation>
    <scope>NUCLEOTIDE SEQUENCE [LARGE SCALE GENOMIC DNA]</scope>
    <source>
        <strain evidence="12 13">5-21a</strain>
    </source>
</reference>
<accession>A0ABM8DGT3</accession>
<evidence type="ECO:0000259" key="8">
    <source>
        <dbReference type="Pfam" id="PF00460"/>
    </source>
</evidence>
<feature type="coiled-coil region" evidence="7">
    <location>
        <begin position="130"/>
        <end position="157"/>
    </location>
</feature>
<dbReference type="Pfam" id="PF00460">
    <property type="entry name" value="Flg_bb_rod"/>
    <property type="match status" value="1"/>
</dbReference>
<keyword evidence="7" id="KW-0175">Coiled coil</keyword>
<evidence type="ECO:0000256" key="2">
    <source>
        <dbReference type="ARBA" id="ARBA00004613"/>
    </source>
</evidence>
<evidence type="ECO:0000259" key="9">
    <source>
        <dbReference type="Pfam" id="PF06429"/>
    </source>
</evidence>
<dbReference type="SUPFAM" id="SSF64518">
    <property type="entry name" value="Phase 1 flagellin"/>
    <property type="match status" value="2"/>
</dbReference>
<dbReference type="Proteomes" id="UP001317822">
    <property type="component" value="Chromosome"/>
</dbReference>